<protein>
    <submittedName>
        <fullName evidence="6">SDR family NAD(P)-dependent oxidoreductase</fullName>
    </submittedName>
</protein>
<comment type="similarity">
    <text evidence="1">Belongs to the short-chain dehydrogenases/reductases (SDR) family.</text>
</comment>
<accession>A0ABN1GD79</accession>
<evidence type="ECO:0000313" key="7">
    <source>
        <dbReference type="Proteomes" id="UP001500957"/>
    </source>
</evidence>
<dbReference type="PRINTS" id="PR00081">
    <property type="entry name" value="GDHRDH"/>
</dbReference>
<feature type="domain" description="Ketoreductase" evidence="5">
    <location>
        <begin position="10"/>
        <end position="214"/>
    </location>
</feature>
<keyword evidence="7" id="KW-1185">Reference proteome</keyword>
<dbReference type="Gene3D" id="3.40.50.720">
    <property type="entry name" value="NAD(P)-binding Rossmann-like Domain"/>
    <property type="match status" value="1"/>
</dbReference>
<gene>
    <name evidence="6" type="ORF">GCM10009547_08810</name>
</gene>
<dbReference type="InterPro" id="IPR036291">
    <property type="entry name" value="NAD(P)-bd_dom_sf"/>
</dbReference>
<dbReference type="PANTHER" id="PTHR24321:SF8">
    <property type="entry name" value="ESTRADIOL 17-BETA-DEHYDROGENASE 8-RELATED"/>
    <property type="match status" value="1"/>
</dbReference>
<dbReference type="InterPro" id="IPR020904">
    <property type="entry name" value="Sc_DH/Rdtase_CS"/>
</dbReference>
<dbReference type="InterPro" id="IPR057326">
    <property type="entry name" value="KR_dom"/>
</dbReference>
<evidence type="ECO:0000256" key="1">
    <source>
        <dbReference type="ARBA" id="ARBA00006484"/>
    </source>
</evidence>
<keyword evidence="2" id="KW-0560">Oxidoreductase</keyword>
<dbReference type="Pfam" id="PF13561">
    <property type="entry name" value="adh_short_C2"/>
    <property type="match status" value="1"/>
</dbReference>
<feature type="compositionally biased region" description="Basic and acidic residues" evidence="4">
    <location>
        <begin position="192"/>
        <end position="216"/>
    </location>
</feature>
<dbReference type="CDD" id="cd05233">
    <property type="entry name" value="SDR_c"/>
    <property type="match status" value="1"/>
</dbReference>
<dbReference type="SMART" id="SM00822">
    <property type="entry name" value="PKS_KR"/>
    <property type="match status" value="1"/>
</dbReference>
<dbReference type="PANTHER" id="PTHR24321">
    <property type="entry name" value="DEHYDROGENASES, SHORT CHAIN"/>
    <property type="match status" value="1"/>
</dbReference>
<name>A0ABN1GD79_9ACTN</name>
<comment type="caution">
    <text evidence="6">The sequence shown here is derived from an EMBL/GenBank/DDBJ whole genome shotgun (WGS) entry which is preliminary data.</text>
</comment>
<proteinExistence type="inferred from homology"/>
<dbReference type="InterPro" id="IPR002347">
    <property type="entry name" value="SDR_fam"/>
</dbReference>
<evidence type="ECO:0000259" key="5">
    <source>
        <dbReference type="SMART" id="SM00822"/>
    </source>
</evidence>
<evidence type="ECO:0000256" key="3">
    <source>
        <dbReference type="ARBA" id="ARBA00023027"/>
    </source>
</evidence>
<dbReference type="RefSeq" id="WP_344602012.1">
    <property type="nucleotide sequence ID" value="NZ_BAAAHE010000007.1"/>
</dbReference>
<evidence type="ECO:0000256" key="4">
    <source>
        <dbReference type="SAM" id="MobiDB-lite"/>
    </source>
</evidence>
<sequence>MSDPFRLDGETALVTGGTSGIGAAVALLFRDRGAEVVVCGRNVDRGKAFEAETGIRFVAADVTSEVQVSAAIAACGRLSVLVNNAGPTDLLHTRSVDGPIGEMTPENWAKLLDATLTGAYLTTHHALPLLIAAGRSAIVNISSIAATQAMPGFDAYSAGKAGLEAMTRSLAAGYGHLGVRANAVRVGSIRVDHGDGERRRGVEPDPRPDAWRRPEPPKAGAPDDVAHAALYLASPASAYVTGVVLPVDGGLEMRSLMPWQTARPGD</sequence>
<dbReference type="SUPFAM" id="SSF51735">
    <property type="entry name" value="NAD(P)-binding Rossmann-fold domains"/>
    <property type="match status" value="1"/>
</dbReference>
<feature type="region of interest" description="Disordered" evidence="4">
    <location>
        <begin position="192"/>
        <end position="222"/>
    </location>
</feature>
<keyword evidence="3" id="KW-0520">NAD</keyword>
<reference evidence="6 7" key="1">
    <citation type="journal article" date="2019" name="Int. J. Syst. Evol. Microbiol.">
        <title>The Global Catalogue of Microorganisms (GCM) 10K type strain sequencing project: providing services to taxonomists for standard genome sequencing and annotation.</title>
        <authorList>
            <consortium name="The Broad Institute Genomics Platform"/>
            <consortium name="The Broad Institute Genome Sequencing Center for Infectious Disease"/>
            <person name="Wu L."/>
            <person name="Ma J."/>
        </authorList>
    </citation>
    <scope>NUCLEOTIDE SEQUENCE [LARGE SCALE GENOMIC DNA]</scope>
    <source>
        <strain evidence="6 7">JCM 10671</strain>
    </source>
</reference>
<dbReference type="PROSITE" id="PS00061">
    <property type="entry name" value="ADH_SHORT"/>
    <property type="match status" value="1"/>
</dbReference>
<dbReference type="Proteomes" id="UP001500957">
    <property type="component" value="Unassembled WGS sequence"/>
</dbReference>
<evidence type="ECO:0000313" key="6">
    <source>
        <dbReference type="EMBL" id="GAA0609017.1"/>
    </source>
</evidence>
<dbReference type="EMBL" id="BAAAHE010000007">
    <property type="protein sequence ID" value="GAA0609017.1"/>
    <property type="molecule type" value="Genomic_DNA"/>
</dbReference>
<dbReference type="PRINTS" id="PR00080">
    <property type="entry name" value="SDRFAMILY"/>
</dbReference>
<evidence type="ECO:0000256" key="2">
    <source>
        <dbReference type="ARBA" id="ARBA00023002"/>
    </source>
</evidence>
<organism evidence="6 7">
    <name type="scientific">Sporichthya brevicatena</name>
    <dbReference type="NCBI Taxonomy" id="171442"/>
    <lineage>
        <taxon>Bacteria</taxon>
        <taxon>Bacillati</taxon>
        <taxon>Actinomycetota</taxon>
        <taxon>Actinomycetes</taxon>
        <taxon>Sporichthyales</taxon>
        <taxon>Sporichthyaceae</taxon>
        <taxon>Sporichthya</taxon>
    </lineage>
</organism>